<evidence type="ECO:0008006" key="3">
    <source>
        <dbReference type="Google" id="ProtNLM"/>
    </source>
</evidence>
<dbReference type="PATRIC" id="fig|1293597.4.peg.1749"/>
<reference evidence="1 2" key="1">
    <citation type="journal article" date="2015" name="Genome Announc.">
        <title>Expanding the biotechnology potential of lactobacilli through comparative genomics of 213 strains and associated genera.</title>
        <authorList>
            <person name="Sun Z."/>
            <person name="Harris H.M."/>
            <person name="McCann A."/>
            <person name="Guo C."/>
            <person name="Argimon S."/>
            <person name="Zhang W."/>
            <person name="Yang X."/>
            <person name="Jeffery I.B."/>
            <person name="Cooney J.C."/>
            <person name="Kagawa T.F."/>
            <person name="Liu W."/>
            <person name="Song Y."/>
            <person name="Salvetti E."/>
            <person name="Wrobel A."/>
            <person name="Rasinkangas P."/>
            <person name="Parkhill J."/>
            <person name="Rea M.C."/>
            <person name="O'Sullivan O."/>
            <person name="Ritari J."/>
            <person name="Douillard F.P."/>
            <person name="Paul Ross R."/>
            <person name="Yang R."/>
            <person name="Briner A.E."/>
            <person name="Felis G.E."/>
            <person name="de Vos W.M."/>
            <person name="Barrangou R."/>
            <person name="Klaenhammer T.R."/>
            <person name="Caufield P.W."/>
            <person name="Cui Y."/>
            <person name="Zhang H."/>
            <person name="O'Toole P.W."/>
        </authorList>
    </citation>
    <scope>NUCLEOTIDE SEQUENCE [LARGE SCALE GENOMIC DNA]</scope>
    <source>
        <strain evidence="1 2">DSM 19284</strain>
    </source>
</reference>
<sequence>MDIYIYSDESGVFDAKHNRYFVFAGTVFLSKKDKEKWERLYLHNERTVRNSESLMPGEEVKATTVSNKSKNKLYRSLNRVEKFGIVISEKDVLDNIFDDKKSKQRYLDYAYKIGVKRKLQHLIDIGKIDPSKVRSIHFFVDEHTTATNGRYELREGLEQEFRIGTYNWKYTAFFPPIFPNLSILTLSFCDSRTKTLVRTADIVANRLFFCVITNKVPKMLRSNFQVVYLPK</sequence>
<dbReference type="AlphaFoldDB" id="K0NXC1"/>
<dbReference type="Pfam" id="PF12686">
    <property type="entry name" value="DUF3800"/>
    <property type="match status" value="1"/>
</dbReference>
<dbReference type="Proteomes" id="UP000051074">
    <property type="component" value="Unassembled WGS sequence"/>
</dbReference>
<keyword evidence="2" id="KW-1185">Reference proteome</keyword>
<comment type="caution">
    <text evidence="1">The sequence shown here is derived from an EMBL/GenBank/DDBJ whole genome shotgun (WGS) entry which is preliminary data.</text>
</comment>
<gene>
    <name evidence="1" type="ORF">FC20_GL001639</name>
</gene>
<dbReference type="eggNOG" id="ENOG5032ZGR">
    <property type="taxonomic scope" value="Bacteria"/>
</dbReference>
<dbReference type="InterPro" id="IPR024524">
    <property type="entry name" value="DUF3800"/>
</dbReference>
<evidence type="ECO:0000313" key="2">
    <source>
        <dbReference type="Proteomes" id="UP000051074"/>
    </source>
</evidence>
<name>K0NXC1_9LACO</name>
<dbReference type="RefSeq" id="WP_008463392.1">
    <property type="nucleotide sequence ID" value="NZ_AZDU01000066.1"/>
</dbReference>
<proteinExistence type="predicted"/>
<dbReference type="EMBL" id="AZDU01000066">
    <property type="protein sequence ID" value="KRL00004.1"/>
    <property type="molecule type" value="Genomic_DNA"/>
</dbReference>
<organism evidence="1 2">
    <name type="scientific">Lactobacillus equicursoris DSM 19284 = JCM 14600 = CIP 110162</name>
    <dbReference type="NCBI Taxonomy" id="1293597"/>
    <lineage>
        <taxon>Bacteria</taxon>
        <taxon>Bacillati</taxon>
        <taxon>Bacillota</taxon>
        <taxon>Bacilli</taxon>
        <taxon>Lactobacillales</taxon>
        <taxon>Lactobacillaceae</taxon>
        <taxon>Lactobacillus</taxon>
    </lineage>
</organism>
<evidence type="ECO:0000313" key="1">
    <source>
        <dbReference type="EMBL" id="KRL00004.1"/>
    </source>
</evidence>
<protein>
    <recommendedName>
        <fullName evidence="3">DUF3800 domain-containing protein</fullName>
    </recommendedName>
</protein>
<accession>K0NXC1</accession>